<comment type="caution">
    <text evidence="1">The sequence shown here is derived from an EMBL/GenBank/DDBJ whole genome shotgun (WGS) entry which is preliminary data.</text>
</comment>
<protein>
    <submittedName>
        <fullName evidence="1">Uncharacterized protein</fullName>
    </submittedName>
</protein>
<sequence>MANSMIRPVSIRAGLGYPPLQFTTNRVECINHLLSDEADGQPQTIDERQLYIQRVFDADISNCEVQQKQCVSTLPPPPVDNLTSNSGLLPIV</sequence>
<evidence type="ECO:0000313" key="2">
    <source>
        <dbReference type="Proteomes" id="UP001152795"/>
    </source>
</evidence>
<dbReference type="AlphaFoldDB" id="A0A6S7JAN0"/>
<evidence type="ECO:0000313" key="1">
    <source>
        <dbReference type="EMBL" id="CAB4025990.1"/>
    </source>
</evidence>
<accession>A0A6S7JAN0</accession>
<organism evidence="1 2">
    <name type="scientific">Paramuricea clavata</name>
    <name type="common">Red gorgonian</name>
    <name type="synonym">Violescent sea-whip</name>
    <dbReference type="NCBI Taxonomy" id="317549"/>
    <lineage>
        <taxon>Eukaryota</taxon>
        <taxon>Metazoa</taxon>
        <taxon>Cnidaria</taxon>
        <taxon>Anthozoa</taxon>
        <taxon>Octocorallia</taxon>
        <taxon>Malacalcyonacea</taxon>
        <taxon>Plexauridae</taxon>
        <taxon>Paramuricea</taxon>
    </lineage>
</organism>
<reference evidence="1" key="1">
    <citation type="submission" date="2020-04" db="EMBL/GenBank/DDBJ databases">
        <authorList>
            <person name="Alioto T."/>
            <person name="Alioto T."/>
            <person name="Gomez Garrido J."/>
        </authorList>
    </citation>
    <scope>NUCLEOTIDE SEQUENCE</scope>
    <source>
        <strain evidence="1">A484AB</strain>
    </source>
</reference>
<name>A0A6S7JAN0_PARCT</name>
<proteinExistence type="predicted"/>
<dbReference type="EMBL" id="CACRXK020013938">
    <property type="protein sequence ID" value="CAB4025990.1"/>
    <property type="molecule type" value="Genomic_DNA"/>
</dbReference>
<keyword evidence="2" id="KW-1185">Reference proteome</keyword>
<gene>
    <name evidence="1" type="ORF">PACLA_8A038584</name>
</gene>
<dbReference type="Proteomes" id="UP001152795">
    <property type="component" value="Unassembled WGS sequence"/>
</dbReference>